<dbReference type="SUPFAM" id="SSF55785">
    <property type="entry name" value="PYP-like sensor domain (PAS domain)"/>
    <property type="match status" value="1"/>
</dbReference>
<keyword evidence="4" id="KW-0808">Transferase</keyword>
<dbReference type="AlphaFoldDB" id="A0A6I4TI92"/>
<gene>
    <name evidence="11" type="ORF">GRI40_11110</name>
</gene>
<feature type="transmembrane region" description="Helical" evidence="8">
    <location>
        <begin position="190"/>
        <end position="211"/>
    </location>
</feature>
<keyword evidence="3" id="KW-0597">Phosphoprotein</keyword>
<feature type="domain" description="PAS" evidence="10">
    <location>
        <begin position="224"/>
        <end position="278"/>
    </location>
</feature>
<dbReference type="GO" id="GO:0009927">
    <property type="term" value="F:histidine phosphotransfer kinase activity"/>
    <property type="evidence" value="ECO:0007669"/>
    <property type="project" value="TreeGrafter"/>
</dbReference>
<proteinExistence type="predicted"/>
<keyword evidence="12" id="KW-1185">Reference proteome</keyword>
<dbReference type="CDD" id="cd00082">
    <property type="entry name" value="HisKA"/>
    <property type="match status" value="1"/>
</dbReference>
<dbReference type="EMBL" id="WTZA01000002">
    <property type="protein sequence ID" value="MXO75765.1"/>
    <property type="molecule type" value="Genomic_DNA"/>
</dbReference>
<dbReference type="Proteomes" id="UP000439522">
    <property type="component" value="Unassembled WGS sequence"/>
</dbReference>
<dbReference type="PANTHER" id="PTHR43047:SF72">
    <property type="entry name" value="OSMOSENSING HISTIDINE PROTEIN KINASE SLN1"/>
    <property type="match status" value="1"/>
</dbReference>
<dbReference type="Pfam" id="PF13426">
    <property type="entry name" value="PAS_9"/>
    <property type="match status" value="1"/>
</dbReference>
<dbReference type="CDD" id="cd19410">
    <property type="entry name" value="HK9-like_sensor"/>
    <property type="match status" value="1"/>
</dbReference>
<dbReference type="SMART" id="SM00091">
    <property type="entry name" value="PAS"/>
    <property type="match status" value="1"/>
</dbReference>
<evidence type="ECO:0000256" key="3">
    <source>
        <dbReference type="ARBA" id="ARBA00022553"/>
    </source>
</evidence>
<dbReference type="EC" id="2.7.13.3" evidence="2"/>
<evidence type="ECO:0000256" key="7">
    <source>
        <dbReference type="ARBA" id="ARBA00023136"/>
    </source>
</evidence>
<dbReference type="SUPFAM" id="SSF55874">
    <property type="entry name" value="ATPase domain of HSP90 chaperone/DNA topoisomerase II/histidine kinase"/>
    <property type="match status" value="1"/>
</dbReference>
<dbReference type="OrthoDB" id="9801651at2"/>
<dbReference type="Gene3D" id="3.30.450.20">
    <property type="entry name" value="PAS domain"/>
    <property type="match status" value="1"/>
</dbReference>
<evidence type="ECO:0000256" key="4">
    <source>
        <dbReference type="ARBA" id="ARBA00022679"/>
    </source>
</evidence>
<dbReference type="CDD" id="cd00075">
    <property type="entry name" value="HATPase"/>
    <property type="match status" value="1"/>
</dbReference>
<evidence type="ECO:0000313" key="12">
    <source>
        <dbReference type="Proteomes" id="UP000439522"/>
    </source>
</evidence>
<evidence type="ECO:0000259" key="10">
    <source>
        <dbReference type="PROSITE" id="PS50112"/>
    </source>
</evidence>
<dbReference type="InterPro" id="IPR035965">
    <property type="entry name" value="PAS-like_dom_sf"/>
</dbReference>
<keyword evidence="8" id="KW-1133">Transmembrane helix</keyword>
<dbReference type="InterPro" id="IPR011006">
    <property type="entry name" value="CheY-like_superfamily"/>
</dbReference>
<organism evidence="11 12">
    <name type="scientific">Tsuneonella aeria</name>
    <dbReference type="NCBI Taxonomy" id="1837929"/>
    <lineage>
        <taxon>Bacteria</taxon>
        <taxon>Pseudomonadati</taxon>
        <taxon>Pseudomonadota</taxon>
        <taxon>Alphaproteobacteria</taxon>
        <taxon>Sphingomonadales</taxon>
        <taxon>Erythrobacteraceae</taxon>
        <taxon>Tsuneonella</taxon>
    </lineage>
</organism>
<dbReference type="SUPFAM" id="SSF52172">
    <property type="entry name" value="CheY-like"/>
    <property type="match status" value="1"/>
</dbReference>
<evidence type="ECO:0000256" key="1">
    <source>
        <dbReference type="ARBA" id="ARBA00000085"/>
    </source>
</evidence>
<dbReference type="PROSITE" id="PS50109">
    <property type="entry name" value="HIS_KIN"/>
    <property type="match status" value="1"/>
</dbReference>
<comment type="caution">
    <text evidence="11">The sequence shown here is derived from an EMBL/GenBank/DDBJ whole genome shotgun (WGS) entry which is preliminary data.</text>
</comment>
<keyword evidence="6" id="KW-0902">Two-component regulatory system</keyword>
<dbReference type="InterPro" id="IPR036890">
    <property type="entry name" value="HATPase_C_sf"/>
</dbReference>
<dbReference type="SUPFAM" id="SSF47384">
    <property type="entry name" value="Homodimeric domain of signal transducing histidine kinase"/>
    <property type="match status" value="1"/>
</dbReference>
<sequence length="704" mass="76828">MRKRDKIRRAISGLVLLSIPLSLVGFFFLLQGEFHDIRQLRTVVDRSVERRATLASLLVDHLDVQTGQQGYILTGRSEFLEPYTRGKSRIASDFSKLDQQASENPSYAGDTAVLKRLSASKLAFVEASLAQTRAGDLAASRAIIAEGTGKRLMDAIRSEVQRLDRIEERRLARTIGIRDESRLRIETTTYLLLAVFSVLLALVGIVTARAVRARKIQLLRADELAARFRAVINGTADGLMLLDEEGNIRGTNPSITRLFGYDEDELIGRHNTFLMADPPVLEDSMKWLRRVGVAGRDGAGGRQEFTGRRKDESRFETDVTISQIAPGAGYVAIVRDVTNQKRVEGLKTEFVSTVSHELRTPLTSIGGALGLISSGAVGPVGEKAMRLVQIAYNNCERLVRLINDILDIEKIEAGKMHFDMRRLRVSPLIDRVVASNTHFAADRGVTLEAHHPAWPLVVEGDADRLEQLLTNLVSNAIKYSPSGGMVEIIARQEGTNVRIDVCDRGAGIPEEFRSRIFGKFAMADSSDSRARGGTGLGLSIAREIAQRHNGQISFSERQGGGTTFSVDLPMICEMGSEEESALSTGLPAILHLDDDHDCLDIVSSTFAGRANIVSVATLEEARATAASGSFAAAIIDVGVAPHSGLSLVPILRTMQPSAKLVLFTAADEPYEQGEVDAVLIKSRHSVEDLVATTMRLIEQPGKSR</sequence>
<dbReference type="FunFam" id="3.30.565.10:FF:000006">
    <property type="entry name" value="Sensor histidine kinase WalK"/>
    <property type="match status" value="1"/>
</dbReference>
<keyword evidence="5" id="KW-0418">Kinase</keyword>
<evidence type="ECO:0000256" key="2">
    <source>
        <dbReference type="ARBA" id="ARBA00012438"/>
    </source>
</evidence>
<dbReference type="RefSeq" id="WP_160611650.1">
    <property type="nucleotide sequence ID" value="NZ_WTZA01000002.1"/>
</dbReference>
<evidence type="ECO:0000313" key="11">
    <source>
        <dbReference type="EMBL" id="MXO75765.1"/>
    </source>
</evidence>
<dbReference type="PANTHER" id="PTHR43047">
    <property type="entry name" value="TWO-COMPONENT HISTIDINE PROTEIN KINASE"/>
    <property type="match status" value="1"/>
</dbReference>
<evidence type="ECO:0000259" key="9">
    <source>
        <dbReference type="PROSITE" id="PS50109"/>
    </source>
</evidence>
<dbReference type="InterPro" id="IPR004358">
    <property type="entry name" value="Sig_transdc_His_kin-like_C"/>
</dbReference>
<evidence type="ECO:0000256" key="6">
    <source>
        <dbReference type="ARBA" id="ARBA00023012"/>
    </source>
</evidence>
<accession>A0A6I4TI92</accession>
<dbReference type="InterPro" id="IPR007891">
    <property type="entry name" value="CHASE3"/>
</dbReference>
<dbReference type="Pfam" id="PF05227">
    <property type="entry name" value="CHASE3"/>
    <property type="match status" value="1"/>
</dbReference>
<name>A0A6I4TI92_9SPHN</name>
<dbReference type="Pfam" id="PF00512">
    <property type="entry name" value="HisKA"/>
    <property type="match status" value="1"/>
</dbReference>
<dbReference type="FunFam" id="1.10.287.130:FF:000001">
    <property type="entry name" value="Two-component sensor histidine kinase"/>
    <property type="match status" value="1"/>
</dbReference>
<dbReference type="GO" id="GO:0005886">
    <property type="term" value="C:plasma membrane"/>
    <property type="evidence" value="ECO:0007669"/>
    <property type="project" value="TreeGrafter"/>
</dbReference>
<evidence type="ECO:0000256" key="8">
    <source>
        <dbReference type="SAM" id="Phobius"/>
    </source>
</evidence>
<dbReference type="Gene3D" id="3.40.50.2300">
    <property type="match status" value="1"/>
</dbReference>
<dbReference type="NCBIfam" id="TIGR00229">
    <property type="entry name" value="sensory_box"/>
    <property type="match status" value="1"/>
</dbReference>
<evidence type="ECO:0000256" key="5">
    <source>
        <dbReference type="ARBA" id="ARBA00022777"/>
    </source>
</evidence>
<dbReference type="InterPro" id="IPR003594">
    <property type="entry name" value="HATPase_dom"/>
</dbReference>
<protein>
    <recommendedName>
        <fullName evidence="2">histidine kinase</fullName>
        <ecNumber evidence="2">2.7.13.3</ecNumber>
    </recommendedName>
</protein>
<dbReference type="SMART" id="SM00387">
    <property type="entry name" value="HATPase_c"/>
    <property type="match status" value="1"/>
</dbReference>
<dbReference type="InterPro" id="IPR036097">
    <property type="entry name" value="HisK_dim/P_sf"/>
</dbReference>
<dbReference type="Gene3D" id="3.30.565.10">
    <property type="entry name" value="Histidine kinase-like ATPase, C-terminal domain"/>
    <property type="match status" value="1"/>
</dbReference>
<dbReference type="CDD" id="cd00130">
    <property type="entry name" value="PAS"/>
    <property type="match status" value="1"/>
</dbReference>
<dbReference type="GO" id="GO:0000155">
    <property type="term" value="F:phosphorelay sensor kinase activity"/>
    <property type="evidence" value="ECO:0007669"/>
    <property type="project" value="InterPro"/>
</dbReference>
<dbReference type="SMART" id="SM00388">
    <property type="entry name" value="HisKA"/>
    <property type="match status" value="1"/>
</dbReference>
<dbReference type="Pfam" id="PF02518">
    <property type="entry name" value="HATPase_c"/>
    <property type="match status" value="1"/>
</dbReference>
<dbReference type="InterPro" id="IPR000014">
    <property type="entry name" value="PAS"/>
</dbReference>
<comment type="catalytic activity">
    <reaction evidence="1">
        <text>ATP + protein L-histidine = ADP + protein N-phospho-L-histidine.</text>
        <dbReference type="EC" id="2.7.13.3"/>
    </reaction>
</comment>
<feature type="domain" description="Histidine kinase" evidence="9">
    <location>
        <begin position="353"/>
        <end position="572"/>
    </location>
</feature>
<dbReference type="Gene3D" id="1.10.287.130">
    <property type="match status" value="1"/>
</dbReference>
<keyword evidence="7 8" id="KW-0472">Membrane</keyword>
<dbReference type="PRINTS" id="PR00344">
    <property type="entry name" value="BCTRLSENSOR"/>
</dbReference>
<feature type="transmembrane region" description="Helical" evidence="8">
    <location>
        <begin position="12"/>
        <end position="30"/>
    </location>
</feature>
<keyword evidence="8" id="KW-0812">Transmembrane</keyword>
<dbReference type="InterPro" id="IPR005467">
    <property type="entry name" value="His_kinase_dom"/>
</dbReference>
<dbReference type="PROSITE" id="PS50112">
    <property type="entry name" value="PAS"/>
    <property type="match status" value="1"/>
</dbReference>
<dbReference type="InterPro" id="IPR003661">
    <property type="entry name" value="HisK_dim/P_dom"/>
</dbReference>
<reference evidence="11 12" key="1">
    <citation type="submission" date="2019-12" db="EMBL/GenBank/DDBJ databases">
        <title>Genomic-based taxomic classification of the family Erythrobacteraceae.</title>
        <authorList>
            <person name="Xu L."/>
        </authorList>
    </citation>
    <scope>NUCLEOTIDE SEQUENCE [LARGE SCALE GENOMIC DNA]</scope>
    <source>
        <strain evidence="11 12">100921-2</strain>
    </source>
</reference>